<reference evidence="2" key="1">
    <citation type="journal article" date="2023" name="BMC Genomics">
        <title>Chromosome-level genome assemblies of Cutaneotrichosporon spp. (Trichosporonales, Basidiomycota) reveal imbalanced evolution between nucleotide sequences and chromosome synteny.</title>
        <authorList>
            <person name="Kobayashi Y."/>
            <person name="Kayamori A."/>
            <person name="Aoki K."/>
            <person name="Shiwa Y."/>
            <person name="Matsutani M."/>
            <person name="Fujita N."/>
            <person name="Sugita T."/>
            <person name="Iwasaki W."/>
            <person name="Tanaka N."/>
            <person name="Takashima M."/>
        </authorList>
    </citation>
    <scope>NUCLEOTIDE SEQUENCE</scope>
    <source>
        <strain evidence="2">HIS016</strain>
    </source>
</reference>
<comment type="caution">
    <text evidence="2">The sequence shown here is derived from an EMBL/GenBank/DDBJ whole genome shotgun (WGS) entry which is preliminary data.</text>
</comment>
<reference evidence="2" key="2">
    <citation type="submission" date="2023-06" db="EMBL/GenBank/DDBJ databases">
        <authorList>
            <person name="Kobayashi Y."/>
            <person name="Kayamori A."/>
            <person name="Aoki K."/>
            <person name="Shiwa Y."/>
            <person name="Fujita N."/>
            <person name="Sugita T."/>
            <person name="Iwasaki W."/>
            <person name="Tanaka N."/>
            <person name="Takashima M."/>
        </authorList>
    </citation>
    <scope>NUCLEOTIDE SEQUENCE</scope>
    <source>
        <strain evidence="2">HIS016</strain>
    </source>
</reference>
<dbReference type="GO" id="GO:0008832">
    <property type="term" value="F:dGTPase activity"/>
    <property type="evidence" value="ECO:0007669"/>
    <property type="project" value="TreeGrafter"/>
</dbReference>
<dbReference type="Gene3D" id="1.10.3210.10">
    <property type="entry name" value="Hypothetical protein af1432"/>
    <property type="match status" value="1"/>
</dbReference>
<dbReference type="SMART" id="SM00471">
    <property type="entry name" value="HDc"/>
    <property type="match status" value="1"/>
</dbReference>
<dbReference type="PANTHER" id="PTHR11373:SF4">
    <property type="entry name" value="DEOXYNUCLEOSIDE TRIPHOSPHATE TRIPHOSPHOHYDROLASE SAMHD1"/>
    <property type="match status" value="1"/>
</dbReference>
<evidence type="ECO:0000313" key="3">
    <source>
        <dbReference type="Proteomes" id="UP001222932"/>
    </source>
</evidence>
<dbReference type="AlphaFoldDB" id="A0AAD3TQ15"/>
<dbReference type="InterPro" id="IPR003607">
    <property type="entry name" value="HD/PDEase_dom"/>
</dbReference>
<dbReference type="SUPFAM" id="SSF109604">
    <property type="entry name" value="HD-domain/PDEase-like"/>
    <property type="match status" value="1"/>
</dbReference>
<dbReference type="CDD" id="cd00077">
    <property type="entry name" value="HDc"/>
    <property type="match status" value="1"/>
</dbReference>
<organism evidence="2 3">
    <name type="scientific">Cutaneotrichosporon spelunceum</name>
    <dbReference type="NCBI Taxonomy" id="1672016"/>
    <lineage>
        <taxon>Eukaryota</taxon>
        <taxon>Fungi</taxon>
        <taxon>Dikarya</taxon>
        <taxon>Basidiomycota</taxon>
        <taxon>Agaricomycotina</taxon>
        <taxon>Tremellomycetes</taxon>
        <taxon>Trichosporonales</taxon>
        <taxon>Trichosporonaceae</taxon>
        <taxon>Cutaneotrichosporon</taxon>
    </lineage>
</organism>
<name>A0AAD3TQ15_9TREE</name>
<dbReference type="GO" id="GO:0006203">
    <property type="term" value="P:dGTP catabolic process"/>
    <property type="evidence" value="ECO:0007669"/>
    <property type="project" value="TreeGrafter"/>
</dbReference>
<keyword evidence="3" id="KW-1185">Reference proteome</keyword>
<gene>
    <name evidence="2" type="ORF">CspeluHIS016_0108660</name>
</gene>
<protein>
    <recommendedName>
        <fullName evidence="1">HD/PDEase domain-containing protein</fullName>
    </recommendedName>
</protein>
<dbReference type="PANTHER" id="PTHR11373">
    <property type="entry name" value="DEOXYNUCLEOSIDE TRIPHOSPHATE TRIPHOSPHOHYDROLASE"/>
    <property type="match status" value="1"/>
</dbReference>
<dbReference type="Proteomes" id="UP001222932">
    <property type="component" value="Unassembled WGS sequence"/>
</dbReference>
<accession>A0AAD3TQ15</accession>
<dbReference type="GO" id="GO:0005634">
    <property type="term" value="C:nucleus"/>
    <property type="evidence" value="ECO:0007669"/>
    <property type="project" value="TreeGrafter"/>
</dbReference>
<evidence type="ECO:0000259" key="1">
    <source>
        <dbReference type="SMART" id="SM00471"/>
    </source>
</evidence>
<dbReference type="EMBL" id="BTCM01000001">
    <property type="protein sequence ID" value="GMK54280.1"/>
    <property type="molecule type" value="Genomic_DNA"/>
</dbReference>
<sequence>MTNSPTEEEFKSGHFQRIRLGPDSATVTDAMYGVHEITEAPLLALLASVPVRRLGRVHQHGMSGLLGLTPPVTRLEHSVGAMLLVRQVGGSVEEQAAALLHDISHTALSHVADDAFPTGGSYHEIHKARYVATTCLPSLLPEVGLPHEVLDEELFGLVEQNAPHLCADRLDYGLRDTVAFDQLPLETAQAVFSNLTAFPSPTAPTRCLALRGQPLALALARAYIATDAGVWCNPAHADMYVRAGTLIRNLVAEGRLAQDDLWLDDEAFWAAMRAACDADGRREMDALYTIPEEKGLRLAWDSKIRTLDPDMVVDGTLVPLSQVDAMWNKQRLAYIAERKALLDLPPRDASKTNSTCQVNGTIPMAVP</sequence>
<dbReference type="InterPro" id="IPR050135">
    <property type="entry name" value="dGTPase-like"/>
</dbReference>
<proteinExistence type="predicted"/>
<evidence type="ECO:0000313" key="2">
    <source>
        <dbReference type="EMBL" id="GMK54280.1"/>
    </source>
</evidence>
<feature type="domain" description="HD/PDEase" evidence="1">
    <location>
        <begin position="70"/>
        <end position="182"/>
    </location>
</feature>